<dbReference type="HOGENOM" id="CLU_2226809_0_0_1"/>
<accession>W1NZH2</accession>
<protein>
    <submittedName>
        <fullName evidence="2">Uncharacterized protein</fullName>
    </submittedName>
</protein>
<organism evidence="2 3">
    <name type="scientific">Amborella trichopoda</name>
    <dbReference type="NCBI Taxonomy" id="13333"/>
    <lineage>
        <taxon>Eukaryota</taxon>
        <taxon>Viridiplantae</taxon>
        <taxon>Streptophyta</taxon>
        <taxon>Embryophyta</taxon>
        <taxon>Tracheophyta</taxon>
        <taxon>Spermatophyta</taxon>
        <taxon>Magnoliopsida</taxon>
        <taxon>Amborellales</taxon>
        <taxon>Amborellaceae</taxon>
        <taxon>Amborella</taxon>
    </lineage>
</organism>
<evidence type="ECO:0000313" key="3">
    <source>
        <dbReference type="Proteomes" id="UP000017836"/>
    </source>
</evidence>
<reference evidence="3" key="1">
    <citation type="journal article" date="2013" name="Science">
        <title>The Amborella genome and the evolution of flowering plants.</title>
        <authorList>
            <consortium name="Amborella Genome Project"/>
        </authorList>
    </citation>
    <scope>NUCLEOTIDE SEQUENCE [LARGE SCALE GENOMIC DNA]</scope>
</reference>
<feature type="region of interest" description="Disordered" evidence="1">
    <location>
        <begin position="40"/>
        <end position="106"/>
    </location>
</feature>
<dbReference type="EMBL" id="KI394952">
    <property type="protein sequence ID" value="ERN00105.1"/>
    <property type="molecule type" value="Genomic_DNA"/>
</dbReference>
<dbReference type="Gramene" id="ERN00105">
    <property type="protein sequence ID" value="ERN00105"/>
    <property type="gene ID" value="AMTR_s00112p00053600"/>
</dbReference>
<feature type="compositionally biased region" description="Basic residues" evidence="1">
    <location>
        <begin position="91"/>
        <end position="106"/>
    </location>
</feature>
<keyword evidence="3" id="KW-1185">Reference proteome</keyword>
<gene>
    <name evidence="2" type="ORF">AMTR_s00112p00053600</name>
</gene>
<sequence length="106" mass="12140">MNLKFLDQKVLKKTSIFKVPLFKVPLNKARYHLLKAVVSAKRVGPSSPKRDWSTKRIKGTSSARQNSSLQKEHEMPRKKLPSTPCHEAKVKNQKPVRRANICKKHG</sequence>
<feature type="compositionally biased region" description="Polar residues" evidence="1">
    <location>
        <begin position="59"/>
        <end position="69"/>
    </location>
</feature>
<dbReference type="Proteomes" id="UP000017836">
    <property type="component" value="Unassembled WGS sequence"/>
</dbReference>
<name>W1NZH2_AMBTC</name>
<evidence type="ECO:0000256" key="1">
    <source>
        <dbReference type="SAM" id="MobiDB-lite"/>
    </source>
</evidence>
<evidence type="ECO:0000313" key="2">
    <source>
        <dbReference type="EMBL" id="ERN00105.1"/>
    </source>
</evidence>
<dbReference type="AlphaFoldDB" id="W1NZH2"/>
<proteinExistence type="predicted"/>